<dbReference type="EMBL" id="JALJOQ010000042">
    <property type="protein sequence ID" value="KAK9805715.1"/>
    <property type="molecule type" value="Genomic_DNA"/>
</dbReference>
<accession>A0AAW1PBJ3</accession>
<sequence length="167" mass="18980">MVEARLESSLLARPAVGIPVKPKEERQEPRQFYSHGGMFFPMDFSKTKKARCLAGLENTLPAQRLHMLKSAPFVRGADREFDPFKGVVRLMNHNGITAKQLAKHCQFTGAVAKILVYHVSTAPAVWPYSKYMRSRLGATHWGELTWTSRLWAKLTGRPLPNVPEHWL</sequence>
<dbReference type="AlphaFoldDB" id="A0AAW1PBJ3"/>
<evidence type="ECO:0000313" key="2">
    <source>
        <dbReference type="Proteomes" id="UP001465755"/>
    </source>
</evidence>
<proteinExistence type="predicted"/>
<gene>
    <name evidence="1" type="ORF">WJX73_001233</name>
</gene>
<keyword evidence="2" id="KW-1185">Reference proteome</keyword>
<evidence type="ECO:0000313" key="1">
    <source>
        <dbReference type="EMBL" id="KAK9805715.1"/>
    </source>
</evidence>
<organism evidence="1 2">
    <name type="scientific">Symbiochloris irregularis</name>
    <dbReference type="NCBI Taxonomy" id="706552"/>
    <lineage>
        <taxon>Eukaryota</taxon>
        <taxon>Viridiplantae</taxon>
        <taxon>Chlorophyta</taxon>
        <taxon>core chlorophytes</taxon>
        <taxon>Trebouxiophyceae</taxon>
        <taxon>Trebouxiales</taxon>
        <taxon>Trebouxiaceae</taxon>
        <taxon>Symbiochloris</taxon>
    </lineage>
</organism>
<comment type="caution">
    <text evidence="1">The sequence shown here is derived from an EMBL/GenBank/DDBJ whole genome shotgun (WGS) entry which is preliminary data.</text>
</comment>
<dbReference type="Proteomes" id="UP001465755">
    <property type="component" value="Unassembled WGS sequence"/>
</dbReference>
<protein>
    <submittedName>
        <fullName evidence="1">Uncharacterized protein</fullName>
    </submittedName>
</protein>
<name>A0AAW1PBJ3_9CHLO</name>
<reference evidence="1 2" key="1">
    <citation type="journal article" date="2024" name="Nat. Commun.">
        <title>Phylogenomics reveals the evolutionary origins of lichenization in chlorophyte algae.</title>
        <authorList>
            <person name="Puginier C."/>
            <person name="Libourel C."/>
            <person name="Otte J."/>
            <person name="Skaloud P."/>
            <person name="Haon M."/>
            <person name="Grisel S."/>
            <person name="Petersen M."/>
            <person name="Berrin J.G."/>
            <person name="Delaux P.M."/>
            <person name="Dal Grande F."/>
            <person name="Keller J."/>
        </authorList>
    </citation>
    <scope>NUCLEOTIDE SEQUENCE [LARGE SCALE GENOMIC DNA]</scope>
    <source>
        <strain evidence="1 2">SAG 2036</strain>
    </source>
</reference>